<evidence type="ECO:0000313" key="1">
    <source>
        <dbReference type="EMBL" id="CAG8850439.1"/>
    </source>
</evidence>
<dbReference type="Proteomes" id="UP000789920">
    <property type="component" value="Unassembled WGS sequence"/>
</dbReference>
<feature type="non-terminal residue" evidence="1">
    <location>
        <position position="91"/>
    </location>
</feature>
<keyword evidence="2" id="KW-1185">Reference proteome</keyword>
<dbReference type="EMBL" id="CAJVQC010170779">
    <property type="protein sequence ID" value="CAG8850439.1"/>
    <property type="molecule type" value="Genomic_DNA"/>
</dbReference>
<feature type="non-terminal residue" evidence="1">
    <location>
        <position position="1"/>
    </location>
</feature>
<evidence type="ECO:0000313" key="2">
    <source>
        <dbReference type="Proteomes" id="UP000789920"/>
    </source>
</evidence>
<gene>
    <name evidence="1" type="ORF">RPERSI_LOCUS36097</name>
</gene>
<protein>
    <submittedName>
        <fullName evidence="1">15395_t:CDS:1</fullName>
    </submittedName>
</protein>
<reference evidence="1" key="1">
    <citation type="submission" date="2021-06" db="EMBL/GenBank/DDBJ databases">
        <authorList>
            <person name="Kallberg Y."/>
            <person name="Tangrot J."/>
            <person name="Rosling A."/>
        </authorList>
    </citation>
    <scope>NUCLEOTIDE SEQUENCE</scope>
    <source>
        <strain evidence="1">MA461A</strain>
    </source>
</reference>
<sequence>QKKQSRLSKNSKSKSIDDKNTSSLLINKYESIYINIDSSENDNDEILYNFCNFEELILAKFRDSKEKEKDVKFSVIVKIEELINKETSNNT</sequence>
<name>A0ACA9SW03_9GLOM</name>
<comment type="caution">
    <text evidence="1">The sequence shown here is derived from an EMBL/GenBank/DDBJ whole genome shotgun (WGS) entry which is preliminary data.</text>
</comment>
<proteinExistence type="predicted"/>
<accession>A0ACA9SW03</accession>
<organism evidence="1 2">
    <name type="scientific">Racocetra persica</name>
    <dbReference type="NCBI Taxonomy" id="160502"/>
    <lineage>
        <taxon>Eukaryota</taxon>
        <taxon>Fungi</taxon>
        <taxon>Fungi incertae sedis</taxon>
        <taxon>Mucoromycota</taxon>
        <taxon>Glomeromycotina</taxon>
        <taxon>Glomeromycetes</taxon>
        <taxon>Diversisporales</taxon>
        <taxon>Gigasporaceae</taxon>
        <taxon>Racocetra</taxon>
    </lineage>
</organism>